<dbReference type="RefSeq" id="WP_252851464.1">
    <property type="nucleotide sequence ID" value="NZ_JAMXLR010000023.1"/>
</dbReference>
<gene>
    <name evidence="5" type="ORF">NG895_05510</name>
</gene>
<protein>
    <submittedName>
        <fullName evidence="5">Linear amide C-N hydrolase</fullName>
    </submittedName>
</protein>
<evidence type="ECO:0000256" key="1">
    <source>
        <dbReference type="ARBA" id="ARBA00006625"/>
    </source>
</evidence>
<organism evidence="5 6">
    <name type="scientific">Aeoliella straminimaris</name>
    <dbReference type="NCBI Taxonomy" id="2954799"/>
    <lineage>
        <taxon>Bacteria</taxon>
        <taxon>Pseudomonadati</taxon>
        <taxon>Planctomycetota</taxon>
        <taxon>Planctomycetia</taxon>
        <taxon>Pirellulales</taxon>
        <taxon>Lacipirellulaceae</taxon>
        <taxon>Aeoliella</taxon>
    </lineage>
</organism>
<sequence>MHRTLAVSSALLLASVACSPVAQGCSAVLLQLANRPVMARNYDWHIGNALLMINQPGIAKRALAFDNPAEWTSKYGSVTVNQYGRELPVDGINQQGLAIAVLWLDETEYPAVDERPSVSAAQWVQYQLDTASSVAEVVESDNKIRINSFGGVKVHYFVSDATGDCAVIEFIKGRLVVHRGDGLQYPQITNDTCAECLRQIGTYQGFGGSEAIPRDNHSMSRYARLARAAQQAEADRGEAHELAFDTIRTVSHRSTRWQIVYDLQSKKMYLRTQQQPTDRVIDLGQCQFDPARPARVLDIETPLRGNVVSKFRDYTREANKRLIEQSVAATSFTRDMPTAIVQMVIDYPDHACTPIAAEVSEAAR</sequence>
<dbReference type="SUPFAM" id="SSF56235">
    <property type="entry name" value="N-terminal nucleophile aminohydrolases (Ntn hydrolases)"/>
    <property type="match status" value="1"/>
</dbReference>
<dbReference type="InterPro" id="IPR029055">
    <property type="entry name" value="Ntn_hydrolases_N"/>
</dbReference>
<dbReference type="AlphaFoldDB" id="A0A9X2F861"/>
<evidence type="ECO:0000313" key="6">
    <source>
        <dbReference type="Proteomes" id="UP001155241"/>
    </source>
</evidence>
<dbReference type="PROSITE" id="PS51257">
    <property type="entry name" value="PROKAR_LIPOPROTEIN"/>
    <property type="match status" value="1"/>
</dbReference>
<reference evidence="5" key="1">
    <citation type="submission" date="2022-06" db="EMBL/GenBank/DDBJ databases">
        <title>Aeoliella straminimaris, a novel planctomycete from sediments.</title>
        <authorList>
            <person name="Vitorino I.R."/>
            <person name="Lage O.M."/>
        </authorList>
    </citation>
    <scope>NUCLEOTIDE SEQUENCE</scope>
    <source>
        <strain evidence="5">ICT_H6.2</strain>
    </source>
</reference>
<keyword evidence="6" id="KW-1185">Reference proteome</keyword>
<proteinExistence type="inferred from homology"/>
<feature type="domain" description="Choloylglycine hydrolase/NAAA C-terminal" evidence="4">
    <location>
        <begin position="25"/>
        <end position="180"/>
    </location>
</feature>
<dbReference type="Proteomes" id="UP001155241">
    <property type="component" value="Unassembled WGS sequence"/>
</dbReference>
<evidence type="ECO:0000256" key="3">
    <source>
        <dbReference type="SAM" id="SignalP"/>
    </source>
</evidence>
<dbReference type="InterPro" id="IPR029132">
    <property type="entry name" value="CBAH/NAAA_C"/>
</dbReference>
<dbReference type="EMBL" id="JAMXLR010000023">
    <property type="protein sequence ID" value="MCO6043357.1"/>
    <property type="molecule type" value="Genomic_DNA"/>
</dbReference>
<dbReference type="InterPro" id="IPR052193">
    <property type="entry name" value="Peptidase_C59"/>
</dbReference>
<evidence type="ECO:0000256" key="2">
    <source>
        <dbReference type="ARBA" id="ARBA00022801"/>
    </source>
</evidence>
<dbReference type="PANTHER" id="PTHR35527:SF2">
    <property type="entry name" value="HYDROLASE"/>
    <property type="match status" value="1"/>
</dbReference>
<name>A0A9X2F861_9BACT</name>
<comment type="similarity">
    <text evidence="1">Belongs to the peptidase C59 family.</text>
</comment>
<keyword evidence="3" id="KW-0732">Signal</keyword>
<dbReference type="PANTHER" id="PTHR35527">
    <property type="entry name" value="CHOLOYLGLYCINE HYDROLASE"/>
    <property type="match status" value="1"/>
</dbReference>
<dbReference type="Gene3D" id="3.60.60.10">
    <property type="entry name" value="Penicillin V Acylase, Chain A"/>
    <property type="match status" value="1"/>
</dbReference>
<dbReference type="GO" id="GO:0016787">
    <property type="term" value="F:hydrolase activity"/>
    <property type="evidence" value="ECO:0007669"/>
    <property type="project" value="UniProtKB-KW"/>
</dbReference>
<evidence type="ECO:0000313" key="5">
    <source>
        <dbReference type="EMBL" id="MCO6043357.1"/>
    </source>
</evidence>
<keyword evidence="2 5" id="KW-0378">Hydrolase</keyword>
<feature type="signal peptide" evidence="3">
    <location>
        <begin position="1"/>
        <end position="22"/>
    </location>
</feature>
<comment type="caution">
    <text evidence="5">The sequence shown here is derived from an EMBL/GenBank/DDBJ whole genome shotgun (WGS) entry which is preliminary data.</text>
</comment>
<feature type="chain" id="PRO_5040790137" evidence="3">
    <location>
        <begin position="23"/>
        <end position="364"/>
    </location>
</feature>
<dbReference type="Pfam" id="PF02275">
    <property type="entry name" value="CBAH"/>
    <property type="match status" value="1"/>
</dbReference>
<accession>A0A9X2F861</accession>
<evidence type="ECO:0000259" key="4">
    <source>
        <dbReference type="Pfam" id="PF02275"/>
    </source>
</evidence>